<name>A0A6M3LAT8_9ZZZZ</name>
<reference evidence="1" key="1">
    <citation type="submission" date="2020-03" db="EMBL/GenBank/DDBJ databases">
        <title>The deep terrestrial virosphere.</title>
        <authorList>
            <person name="Holmfeldt K."/>
            <person name="Nilsson E."/>
            <person name="Simone D."/>
            <person name="Lopez-Fernandez M."/>
            <person name="Wu X."/>
            <person name="de Brujin I."/>
            <person name="Lundin D."/>
            <person name="Andersson A."/>
            <person name="Bertilsson S."/>
            <person name="Dopson M."/>
        </authorList>
    </citation>
    <scope>NUCLEOTIDE SEQUENCE</scope>
    <source>
        <strain evidence="1">MM415B03320</strain>
    </source>
</reference>
<dbReference type="EMBL" id="MT142998">
    <property type="protein sequence ID" value="QJA91593.1"/>
    <property type="molecule type" value="Genomic_DNA"/>
</dbReference>
<organism evidence="1">
    <name type="scientific">viral metagenome</name>
    <dbReference type="NCBI Taxonomy" id="1070528"/>
    <lineage>
        <taxon>unclassified sequences</taxon>
        <taxon>metagenomes</taxon>
        <taxon>organismal metagenomes</taxon>
    </lineage>
</organism>
<proteinExistence type="predicted"/>
<dbReference type="AlphaFoldDB" id="A0A6M3LAT8"/>
<accession>A0A6M3LAT8</accession>
<sequence length="390" mass="43426">MDFKKSRNQLIIIGSIIVAIAIAFTAKSIVENVDAEEIVVIQDPIDGDLHWYTNAGLKLQWFGKPTHYPKRDMYECIQKIRFNDAGEAEAYASVEYYYPLDIEHLTILHSTYGGPEAIKQSLIKKVVDKSIYMTGPLMSSRESYAEKRNALIQFMEDQIENGIYQTRSHESKTVDIMTGTEKTVTVVEIVRDSAGIALRQEEAVLTRFGFNPYNFAINRMPYSERVENQIKAQQEANMAVQTAIAEAKRAEQKTLTVVEEGKAAAAEAKWAQEAIKAKAVTEAEQKMEVAALQKKAAEFTKQEQILLGQGEAERKRLVMSADGALTQKLETYIQVNQMYAQAIASYTGAWVPNVVMGEGSQSAGGAQDLINLLMVKTAKDLSLDMSMVGK</sequence>
<evidence type="ECO:0000313" key="1">
    <source>
        <dbReference type="EMBL" id="QJA91593.1"/>
    </source>
</evidence>
<gene>
    <name evidence="1" type="ORF">MM415B03320_0010</name>
</gene>
<protein>
    <submittedName>
        <fullName evidence="1">Putative SPFH domain / band 7 protein</fullName>
    </submittedName>
</protein>